<evidence type="ECO:0000259" key="11">
    <source>
        <dbReference type="Pfam" id="PF02880"/>
    </source>
</evidence>
<reference evidence="12 13" key="1">
    <citation type="submission" date="2019-06" db="EMBL/GenBank/DDBJ databases">
        <title>Draft genome sequence of Actinomyces johnsonii CCUG 34287T.</title>
        <authorList>
            <person name="Salva-Serra F."/>
            <person name="Cardew S."/>
            <person name="Moore E."/>
        </authorList>
    </citation>
    <scope>NUCLEOTIDE SEQUENCE [LARGE SCALE GENOMIC DNA]</scope>
    <source>
        <strain evidence="12 13">CCUG 34287</strain>
    </source>
</reference>
<dbReference type="RefSeq" id="WP_141423264.1">
    <property type="nucleotide sequence ID" value="NZ_JASPFB010000011.1"/>
</dbReference>
<dbReference type="PRINTS" id="PR00509">
    <property type="entry name" value="PGMPMM"/>
</dbReference>
<dbReference type="InterPro" id="IPR005843">
    <property type="entry name" value="A-D-PHexomutase_C"/>
</dbReference>
<proteinExistence type="inferred from homology"/>
<dbReference type="InterPro" id="IPR005844">
    <property type="entry name" value="A-D-PHexomutase_a/b/a-I"/>
</dbReference>
<feature type="domain" description="Alpha-D-phosphohexomutase alpha/beta/alpha" evidence="9">
    <location>
        <begin position="61"/>
        <end position="177"/>
    </location>
</feature>
<gene>
    <name evidence="12" type="ORF">FK256_00250</name>
</gene>
<comment type="similarity">
    <text evidence="2 7">Belongs to the phosphohexose mutase family.</text>
</comment>
<evidence type="ECO:0000259" key="10">
    <source>
        <dbReference type="Pfam" id="PF02879"/>
    </source>
</evidence>
<dbReference type="InterPro" id="IPR005845">
    <property type="entry name" value="A-D-PHexomutase_a/b/a-II"/>
</dbReference>
<dbReference type="EMBL" id="VICB01000001">
    <property type="protein sequence ID" value="TQD44975.1"/>
    <property type="molecule type" value="Genomic_DNA"/>
</dbReference>
<evidence type="ECO:0000256" key="7">
    <source>
        <dbReference type="RuleBase" id="RU004326"/>
    </source>
</evidence>
<dbReference type="CDD" id="cd05799">
    <property type="entry name" value="PGM2"/>
    <property type="match status" value="1"/>
</dbReference>
<dbReference type="PROSITE" id="PS00710">
    <property type="entry name" value="PGM_PMM"/>
    <property type="match status" value="1"/>
</dbReference>
<comment type="caution">
    <text evidence="12">The sequence shown here is derived from an EMBL/GenBank/DDBJ whole genome shotgun (WGS) entry which is preliminary data.</text>
</comment>
<dbReference type="InterPro" id="IPR016055">
    <property type="entry name" value="A-D-PHexomutase_a/b/a-I/II/III"/>
</dbReference>
<dbReference type="AlphaFoldDB" id="A0A508AD40"/>
<evidence type="ECO:0000313" key="12">
    <source>
        <dbReference type="EMBL" id="TQD44975.1"/>
    </source>
</evidence>
<dbReference type="GO" id="GO:0008973">
    <property type="term" value="F:phosphopentomutase activity"/>
    <property type="evidence" value="ECO:0007669"/>
    <property type="project" value="TreeGrafter"/>
</dbReference>
<keyword evidence="6" id="KW-0413">Isomerase</keyword>
<dbReference type="Pfam" id="PF02880">
    <property type="entry name" value="PGM_PMM_III"/>
    <property type="match status" value="1"/>
</dbReference>
<evidence type="ECO:0000313" key="13">
    <source>
        <dbReference type="Proteomes" id="UP000319010"/>
    </source>
</evidence>
<dbReference type="Gene3D" id="3.30.310.50">
    <property type="entry name" value="Alpha-D-phosphohexomutase, C-terminal domain"/>
    <property type="match status" value="1"/>
</dbReference>
<feature type="domain" description="Alpha-D-phosphohexomutase alpha/beta/alpha" evidence="11">
    <location>
        <begin position="341"/>
        <end position="451"/>
    </location>
</feature>
<keyword evidence="5 7" id="KW-0460">Magnesium</keyword>
<evidence type="ECO:0000259" key="8">
    <source>
        <dbReference type="Pfam" id="PF00408"/>
    </source>
</evidence>
<dbReference type="Proteomes" id="UP000319010">
    <property type="component" value="Unassembled WGS sequence"/>
</dbReference>
<dbReference type="Pfam" id="PF02878">
    <property type="entry name" value="PGM_PMM_I"/>
    <property type="match status" value="1"/>
</dbReference>
<evidence type="ECO:0000256" key="1">
    <source>
        <dbReference type="ARBA" id="ARBA00001946"/>
    </source>
</evidence>
<dbReference type="PANTHER" id="PTHR45745">
    <property type="entry name" value="PHOSPHOMANNOMUTASE 45A"/>
    <property type="match status" value="1"/>
</dbReference>
<keyword evidence="3" id="KW-0597">Phosphoprotein</keyword>
<dbReference type="InterPro" id="IPR005846">
    <property type="entry name" value="A-D-PHexomutase_a/b/a-III"/>
</dbReference>
<name>A0A508AD40_9ACTO</name>
<protein>
    <submittedName>
        <fullName evidence="12">Phospho-sugar mutase</fullName>
    </submittedName>
</protein>
<evidence type="ECO:0000259" key="9">
    <source>
        <dbReference type="Pfam" id="PF02878"/>
    </source>
</evidence>
<accession>A0A508AD40</accession>
<dbReference type="InterPro" id="IPR005841">
    <property type="entry name" value="Alpha-D-phosphohexomutase_SF"/>
</dbReference>
<dbReference type="InterPro" id="IPR016066">
    <property type="entry name" value="A-D-PHexomutase_CS"/>
</dbReference>
<sequence length="580" mass="61128">MTRDPVDVYDDAAVNAWIQDDPDPVTRAELTELLATAASSHGKQAEEARAAISDAFSNTLTFGTAGLRGRLGGGPNRMNRVVVIRAAAGLSAYLKDRLGEGFSVVIGYDARHNSEQFARDTAAVVTGAGGRAILFESHCPTPVLAFALRRLEADAGVMVTASHNPPQDNGYKVYLGGRAVTDSGQGAQIVPPYDTQIAAAIDAVGPVASVPRPQSGWETIDPAIREEYIERAAQTARMKSPAPVRIVLTAMHGVGGAICREVLARVGFTDVVEVAEQFEPDPDFPTVAFPNPEEPGALDLALDKAREVEADLVIANDPDADRCSAAIPDADAPGGWRQLTGDEVGALLGEQAAELAAFAGNGVLACSVVSSRLLRRIAQSHGLGFRRTLTGFKWISREPGLVFGYEEALGYCVDPAAVRDKDGISASVRLAVLTSVLKQQGRTLQDLLDRLAREHGLHATSPLSMRVEDLGIITATMERLRSGGAPAKLAGSPVSTTVDLLDGVSDGNGGTLPPTNGLVWVTASDDRVVVRPSGTEPKLKCYCEVILPVGDSPATEVREAAAERLEAIKEDLRGILGIVA</sequence>
<organism evidence="12 13">
    <name type="scientific">Actinomyces johnsonii</name>
    <dbReference type="NCBI Taxonomy" id="544581"/>
    <lineage>
        <taxon>Bacteria</taxon>
        <taxon>Bacillati</taxon>
        <taxon>Actinomycetota</taxon>
        <taxon>Actinomycetes</taxon>
        <taxon>Actinomycetales</taxon>
        <taxon>Actinomycetaceae</taxon>
        <taxon>Actinomyces</taxon>
    </lineage>
</organism>
<dbReference type="SUPFAM" id="SSF53738">
    <property type="entry name" value="Phosphoglucomutase, first 3 domains"/>
    <property type="match status" value="3"/>
</dbReference>
<dbReference type="InterPro" id="IPR036900">
    <property type="entry name" value="A-D-PHexomutase_C_sf"/>
</dbReference>
<dbReference type="Pfam" id="PF00408">
    <property type="entry name" value="PGM_PMM_IV"/>
    <property type="match status" value="1"/>
</dbReference>
<evidence type="ECO:0000256" key="4">
    <source>
        <dbReference type="ARBA" id="ARBA00022723"/>
    </source>
</evidence>
<keyword evidence="4 7" id="KW-0479">Metal-binding</keyword>
<feature type="domain" description="Alpha-D-phosphohexomutase C-terminal" evidence="8">
    <location>
        <begin position="516"/>
        <end position="545"/>
    </location>
</feature>
<feature type="domain" description="Alpha-D-phosphohexomutase alpha/beta/alpha" evidence="10">
    <location>
        <begin position="226"/>
        <end position="326"/>
    </location>
</feature>
<dbReference type="PANTHER" id="PTHR45745:SF1">
    <property type="entry name" value="PHOSPHOGLUCOMUTASE 2B-RELATED"/>
    <property type="match status" value="1"/>
</dbReference>
<evidence type="ECO:0000256" key="2">
    <source>
        <dbReference type="ARBA" id="ARBA00010231"/>
    </source>
</evidence>
<dbReference type="SUPFAM" id="SSF55957">
    <property type="entry name" value="Phosphoglucomutase, C-terminal domain"/>
    <property type="match status" value="1"/>
</dbReference>
<evidence type="ECO:0000256" key="5">
    <source>
        <dbReference type="ARBA" id="ARBA00022842"/>
    </source>
</evidence>
<dbReference type="Pfam" id="PF02879">
    <property type="entry name" value="PGM_PMM_II"/>
    <property type="match status" value="1"/>
</dbReference>
<dbReference type="GO" id="GO:0005975">
    <property type="term" value="P:carbohydrate metabolic process"/>
    <property type="evidence" value="ECO:0007669"/>
    <property type="project" value="InterPro"/>
</dbReference>
<dbReference type="Gene3D" id="3.40.120.10">
    <property type="entry name" value="Alpha-D-Glucose-1,6-Bisphosphate, subunit A, domain 3"/>
    <property type="match status" value="3"/>
</dbReference>
<dbReference type="GO" id="GO:0006166">
    <property type="term" value="P:purine ribonucleoside salvage"/>
    <property type="evidence" value="ECO:0007669"/>
    <property type="project" value="TreeGrafter"/>
</dbReference>
<evidence type="ECO:0000256" key="3">
    <source>
        <dbReference type="ARBA" id="ARBA00022553"/>
    </source>
</evidence>
<evidence type="ECO:0000256" key="6">
    <source>
        <dbReference type="ARBA" id="ARBA00023235"/>
    </source>
</evidence>
<dbReference type="GO" id="GO:0000287">
    <property type="term" value="F:magnesium ion binding"/>
    <property type="evidence" value="ECO:0007669"/>
    <property type="project" value="InterPro"/>
</dbReference>
<comment type="cofactor">
    <cofactor evidence="1">
        <name>Mg(2+)</name>
        <dbReference type="ChEBI" id="CHEBI:18420"/>
    </cofactor>
</comment>